<evidence type="ECO:0000256" key="3">
    <source>
        <dbReference type="ARBA" id="ARBA00023163"/>
    </source>
</evidence>
<gene>
    <name evidence="6" type="ORF">NX782_10740</name>
</gene>
<reference evidence="6 7" key="1">
    <citation type="submission" date="2022-08" db="EMBL/GenBank/DDBJ databases">
        <title>Reclassification of Massilia species as members of the genera Telluria, Duganella, Pseudoduganella, Mokoshia gen. nov. and Zemynaea gen. nov. using orthogonal and non-orthogonal genome-based approaches.</title>
        <authorList>
            <person name="Bowman J.P."/>
        </authorList>
    </citation>
    <scope>NUCLEOTIDE SEQUENCE [LARGE SCALE GENOMIC DNA]</scope>
    <source>
        <strain evidence="6 7">LMG 28164</strain>
    </source>
</reference>
<evidence type="ECO:0000256" key="1">
    <source>
        <dbReference type="ARBA" id="ARBA00023015"/>
    </source>
</evidence>
<dbReference type="PANTHER" id="PTHR24567:SF74">
    <property type="entry name" value="HTH-TYPE TRANSCRIPTIONAL REGULATOR ARCR"/>
    <property type="match status" value="1"/>
</dbReference>
<dbReference type="Proteomes" id="UP001205560">
    <property type="component" value="Unassembled WGS sequence"/>
</dbReference>
<dbReference type="Gene3D" id="2.60.120.10">
    <property type="entry name" value="Jelly Rolls"/>
    <property type="match status" value="1"/>
</dbReference>
<organism evidence="6 7">
    <name type="scientific">Massilia norwichensis</name>
    <dbReference type="NCBI Taxonomy" id="1442366"/>
    <lineage>
        <taxon>Bacteria</taxon>
        <taxon>Pseudomonadati</taxon>
        <taxon>Pseudomonadota</taxon>
        <taxon>Betaproteobacteria</taxon>
        <taxon>Burkholderiales</taxon>
        <taxon>Oxalobacteraceae</taxon>
        <taxon>Telluria group</taxon>
        <taxon>Massilia</taxon>
    </lineage>
</organism>
<dbReference type="CDD" id="cd00038">
    <property type="entry name" value="CAP_ED"/>
    <property type="match status" value="1"/>
</dbReference>
<dbReference type="InterPro" id="IPR050397">
    <property type="entry name" value="Env_Response_Regulators"/>
</dbReference>
<evidence type="ECO:0000313" key="7">
    <source>
        <dbReference type="Proteomes" id="UP001205560"/>
    </source>
</evidence>
<dbReference type="PROSITE" id="PS50042">
    <property type="entry name" value="CNMP_BINDING_3"/>
    <property type="match status" value="1"/>
</dbReference>
<dbReference type="InterPro" id="IPR018490">
    <property type="entry name" value="cNMP-bd_dom_sf"/>
</dbReference>
<dbReference type="SUPFAM" id="SSF46785">
    <property type="entry name" value="Winged helix' DNA-binding domain"/>
    <property type="match status" value="1"/>
</dbReference>
<accession>A0ABT2A668</accession>
<feature type="domain" description="Cyclic nucleotide-binding" evidence="4">
    <location>
        <begin position="15"/>
        <end position="135"/>
    </location>
</feature>
<dbReference type="SMART" id="SM00419">
    <property type="entry name" value="HTH_CRP"/>
    <property type="match status" value="1"/>
</dbReference>
<dbReference type="PANTHER" id="PTHR24567">
    <property type="entry name" value="CRP FAMILY TRANSCRIPTIONAL REGULATORY PROTEIN"/>
    <property type="match status" value="1"/>
</dbReference>
<dbReference type="Pfam" id="PF13545">
    <property type="entry name" value="HTH_Crp_2"/>
    <property type="match status" value="1"/>
</dbReference>
<keyword evidence="1" id="KW-0805">Transcription regulation</keyword>
<dbReference type="EMBL" id="JANUGX010000010">
    <property type="protein sequence ID" value="MCS0589682.1"/>
    <property type="molecule type" value="Genomic_DNA"/>
</dbReference>
<dbReference type="SMART" id="SM00100">
    <property type="entry name" value="cNMP"/>
    <property type="match status" value="1"/>
</dbReference>
<dbReference type="PROSITE" id="PS51063">
    <property type="entry name" value="HTH_CRP_2"/>
    <property type="match status" value="1"/>
</dbReference>
<dbReference type="InterPro" id="IPR036388">
    <property type="entry name" value="WH-like_DNA-bd_sf"/>
</dbReference>
<feature type="domain" description="HTH crp-type" evidence="5">
    <location>
        <begin position="149"/>
        <end position="216"/>
    </location>
</feature>
<dbReference type="InterPro" id="IPR036390">
    <property type="entry name" value="WH_DNA-bd_sf"/>
</dbReference>
<keyword evidence="7" id="KW-1185">Reference proteome</keyword>
<sequence>MHAIDPRRFLRQMPLFSSLGDEELGAIAAGASEVHVPRGRTVFERGDPCHGFHSVVYGQVKLGFVSAQGQEKIVEILGPGQSFGEAVMFMEKPYVVTATALEDCMLLHVGKKGLFEELDRHPVLARRMLAGISRRMHGLIADVEAYTLHTGGQRVVGYLLKDGPESGDRLTLSVSKRAIASRLNITPEYFSRVLHALSARQLIRVEGRAIDILDAGGLRSYQG</sequence>
<proteinExistence type="predicted"/>
<evidence type="ECO:0000256" key="2">
    <source>
        <dbReference type="ARBA" id="ARBA00023125"/>
    </source>
</evidence>
<keyword evidence="3" id="KW-0804">Transcription</keyword>
<dbReference type="InterPro" id="IPR000595">
    <property type="entry name" value="cNMP-bd_dom"/>
</dbReference>
<evidence type="ECO:0000313" key="6">
    <source>
        <dbReference type="EMBL" id="MCS0589682.1"/>
    </source>
</evidence>
<name>A0ABT2A668_9BURK</name>
<protein>
    <submittedName>
        <fullName evidence="6">Crp/Fnr family transcriptional regulator</fullName>
    </submittedName>
</protein>
<keyword evidence="2" id="KW-0238">DNA-binding</keyword>
<dbReference type="Gene3D" id="1.10.10.10">
    <property type="entry name" value="Winged helix-like DNA-binding domain superfamily/Winged helix DNA-binding domain"/>
    <property type="match status" value="1"/>
</dbReference>
<evidence type="ECO:0000259" key="4">
    <source>
        <dbReference type="PROSITE" id="PS50042"/>
    </source>
</evidence>
<dbReference type="Pfam" id="PF00027">
    <property type="entry name" value="cNMP_binding"/>
    <property type="match status" value="1"/>
</dbReference>
<evidence type="ECO:0000259" key="5">
    <source>
        <dbReference type="PROSITE" id="PS51063"/>
    </source>
</evidence>
<dbReference type="InterPro" id="IPR014710">
    <property type="entry name" value="RmlC-like_jellyroll"/>
</dbReference>
<dbReference type="SUPFAM" id="SSF51206">
    <property type="entry name" value="cAMP-binding domain-like"/>
    <property type="match status" value="1"/>
</dbReference>
<dbReference type="RefSeq" id="WP_258845440.1">
    <property type="nucleotide sequence ID" value="NZ_JANUGX010000010.1"/>
</dbReference>
<dbReference type="InterPro" id="IPR012318">
    <property type="entry name" value="HTH_CRP"/>
</dbReference>
<comment type="caution">
    <text evidence="6">The sequence shown here is derived from an EMBL/GenBank/DDBJ whole genome shotgun (WGS) entry which is preliminary data.</text>
</comment>